<feature type="transmembrane region" description="Helical" evidence="1">
    <location>
        <begin position="175"/>
        <end position="195"/>
    </location>
</feature>
<evidence type="ECO:0000313" key="4">
    <source>
        <dbReference type="Proteomes" id="UP001501337"/>
    </source>
</evidence>
<dbReference type="RefSeq" id="WP_344808391.1">
    <property type="nucleotide sequence ID" value="NZ_BAABBO010000016.1"/>
</dbReference>
<keyword evidence="2" id="KW-0732">Signal</keyword>
<feature type="signal peptide" evidence="2">
    <location>
        <begin position="1"/>
        <end position="24"/>
    </location>
</feature>
<feature type="transmembrane region" description="Helical" evidence="1">
    <location>
        <begin position="40"/>
        <end position="59"/>
    </location>
</feature>
<keyword evidence="1" id="KW-0472">Membrane</keyword>
<organism evidence="3 4">
    <name type="scientific">Allohahella marinimesophila</name>
    <dbReference type="NCBI Taxonomy" id="1054972"/>
    <lineage>
        <taxon>Bacteria</taxon>
        <taxon>Pseudomonadati</taxon>
        <taxon>Pseudomonadota</taxon>
        <taxon>Gammaproteobacteria</taxon>
        <taxon>Oceanospirillales</taxon>
        <taxon>Hahellaceae</taxon>
        <taxon>Allohahella</taxon>
    </lineage>
</organism>
<keyword evidence="1" id="KW-0812">Transmembrane</keyword>
<dbReference type="EMBL" id="BAABBO010000016">
    <property type="protein sequence ID" value="GAA3972984.1"/>
    <property type="molecule type" value="Genomic_DNA"/>
</dbReference>
<proteinExistence type="predicted"/>
<dbReference type="Proteomes" id="UP001501337">
    <property type="component" value="Unassembled WGS sequence"/>
</dbReference>
<feature type="transmembrane region" description="Helical" evidence="1">
    <location>
        <begin position="144"/>
        <end position="168"/>
    </location>
</feature>
<feature type="chain" id="PRO_5046574194" evidence="2">
    <location>
        <begin position="25"/>
        <end position="196"/>
    </location>
</feature>
<dbReference type="InterPro" id="IPR007038">
    <property type="entry name" value="HupE_UreJ"/>
</dbReference>
<protein>
    <submittedName>
        <fullName evidence="3">HupE/UreJ family protein</fullName>
    </submittedName>
</protein>
<feature type="transmembrane region" description="Helical" evidence="1">
    <location>
        <begin position="88"/>
        <end position="108"/>
    </location>
</feature>
<reference evidence="4" key="1">
    <citation type="journal article" date="2019" name="Int. J. Syst. Evol. Microbiol.">
        <title>The Global Catalogue of Microorganisms (GCM) 10K type strain sequencing project: providing services to taxonomists for standard genome sequencing and annotation.</title>
        <authorList>
            <consortium name="The Broad Institute Genomics Platform"/>
            <consortium name="The Broad Institute Genome Sequencing Center for Infectious Disease"/>
            <person name="Wu L."/>
            <person name="Ma J."/>
        </authorList>
    </citation>
    <scope>NUCLEOTIDE SEQUENCE [LARGE SCALE GENOMIC DNA]</scope>
    <source>
        <strain evidence="4">JCM 17555</strain>
    </source>
</reference>
<feature type="transmembrane region" description="Helical" evidence="1">
    <location>
        <begin position="66"/>
        <end position="82"/>
    </location>
</feature>
<keyword evidence="1" id="KW-1133">Transmembrane helix</keyword>
<feature type="transmembrane region" description="Helical" evidence="1">
    <location>
        <begin position="115"/>
        <end position="132"/>
    </location>
</feature>
<name>A0ABP7PXW6_9GAMM</name>
<evidence type="ECO:0000256" key="1">
    <source>
        <dbReference type="SAM" id="Phobius"/>
    </source>
</evidence>
<comment type="caution">
    <text evidence="3">The sequence shown here is derived from an EMBL/GenBank/DDBJ whole genome shotgun (WGS) entry which is preliminary data.</text>
</comment>
<gene>
    <name evidence="3" type="ORF">GCM10022278_32820</name>
</gene>
<evidence type="ECO:0000256" key="2">
    <source>
        <dbReference type="SAM" id="SignalP"/>
    </source>
</evidence>
<evidence type="ECO:0000313" key="3">
    <source>
        <dbReference type="EMBL" id="GAA3972984.1"/>
    </source>
</evidence>
<dbReference type="PIRSF" id="PIRSF016919">
    <property type="entry name" value="HupE_UreJ"/>
    <property type="match status" value="1"/>
</dbReference>
<sequence>MTAYQARTLFFACLIILFPVTASAHTLGSVDGFASGFLHPLLGWDHIAAMVAVGLWGAFMGRTAMLLLPVVFPLAMGLGAALGMSGLVFSGIEIGIAVSAIAIGSLIAFGVRMPLVPAACMVGVFAVFHGFAHGSEVPASSGPLIYTGGFMMATGLLHLAGISMGLLLTGTAGRAIVRTIGGMVTIAGLAFLGAAV</sequence>
<accession>A0ABP7PXW6</accession>
<dbReference type="Pfam" id="PF04955">
    <property type="entry name" value="HupE_UreJ"/>
    <property type="match status" value="1"/>
</dbReference>
<keyword evidence="4" id="KW-1185">Reference proteome</keyword>